<evidence type="ECO:0000313" key="1">
    <source>
        <dbReference type="EMBL" id="OWK59273.1"/>
    </source>
</evidence>
<gene>
    <name evidence="1" type="ORF">RLOC_00007944</name>
</gene>
<comment type="caution">
    <text evidence="1">The sequence shown here is derived from an EMBL/GenBank/DDBJ whole genome shotgun (WGS) entry which is preliminary data.</text>
</comment>
<evidence type="ECO:0000313" key="2">
    <source>
        <dbReference type="Proteomes" id="UP000197619"/>
    </source>
</evidence>
<reference evidence="1 2" key="1">
    <citation type="submission" date="2017-05" db="EMBL/GenBank/DDBJ databases">
        <title>Genome of assembly of the Bengalese finch, Lonchura striata domestica.</title>
        <authorList>
            <person name="Colquitt B.M."/>
            <person name="Brainard M.S."/>
        </authorList>
    </citation>
    <scope>NUCLEOTIDE SEQUENCE [LARGE SCALE GENOMIC DNA]</scope>
    <source>
        <strain evidence="1">White83orange57</strain>
    </source>
</reference>
<dbReference type="AlphaFoldDB" id="A0A218UZU6"/>
<accession>A0A218UZU6</accession>
<protein>
    <submittedName>
        <fullName evidence="1">Uncharacterized protein</fullName>
    </submittedName>
</protein>
<dbReference type="EMBL" id="MUZQ01000080">
    <property type="protein sequence ID" value="OWK59273.1"/>
    <property type="molecule type" value="Genomic_DNA"/>
</dbReference>
<organism evidence="1 2">
    <name type="scientific">Lonchura striata</name>
    <name type="common">white-rumped munia</name>
    <dbReference type="NCBI Taxonomy" id="40157"/>
    <lineage>
        <taxon>Eukaryota</taxon>
        <taxon>Metazoa</taxon>
        <taxon>Chordata</taxon>
        <taxon>Craniata</taxon>
        <taxon>Vertebrata</taxon>
        <taxon>Euteleostomi</taxon>
        <taxon>Archelosauria</taxon>
        <taxon>Archosauria</taxon>
        <taxon>Dinosauria</taxon>
        <taxon>Saurischia</taxon>
        <taxon>Theropoda</taxon>
        <taxon>Coelurosauria</taxon>
        <taxon>Aves</taxon>
        <taxon>Neognathae</taxon>
        <taxon>Neoaves</taxon>
        <taxon>Telluraves</taxon>
        <taxon>Australaves</taxon>
        <taxon>Passeriformes</taxon>
        <taxon>Passeroidea</taxon>
        <taxon>Estrildidae</taxon>
        <taxon>Estrildinae</taxon>
        <taxon>Lonchura</taxon>
    </lineage>
</organism>
<name>A0A218UZU6_9PASE</name>
<keyword evidence="2" id="KW-1185">Reference proteome</keyword>
<sequence length="159" mass="17655">MHSCMGRLQSCFPLPLHLSLAQNTPSMSTGQQGMGVPKVWTLERWSHASCYVIELSCSCHYGFVLVTWKVSNVYNSSFMLISSYCIPLNKVLLELPVKVFCLVFRSRQSEHEGGELSADQGLKLSLTLELGSVSFLLCQAFDCEFGSTPTQMRATPLAH</sequence>
<dbReference type="Proteomes" id="UP000197619">
    <property type="component" value="Unassembled WGS sequence"/>
</dbReference>
<proteinExistence type="predicted"/>